<evidence type="ECO:0000313" key="3">
    <source>
        <dbReference type="Proteomes" id="UP001500363"/>
    </source>
</evidence>
<keyword evidence="3" id="KW-1185">Reference proteome</keyword>
<evidence type="ECO:0000256" key="1">
    <source>
        <dbReference type="SAM" id="MobiDB-lite"/>
    </source>
</evidence>
<name>A0ABP4N7H4_9ACTN</name>
<feature type="compositionally biased region" description="Polar residues" evidence="1">
    <location>
        <begin position="22"/>
        <end position="32"/>
    </location>
</feature>
<comment type="caution">
    <text evidence="2">The sequence shown here is derived from an EMBL/GenBank/DDBJ whole genome shotgun (WGS) entry which is preliminary data.</text>
</comment>
<dbReference type="EMBL" id="BAAANC010000004">
    <property type="protein sequence ID" value="GAA1554944.1"/>
    <property type="molecule type" value="Genomic_DNA"/>
</dbReference>
<dbReference type="Proteomes" id="UP001500363">
    <property type="component" value="Unassembled WGS sequence"/>
</dbReference>
<organism evidence="2 3">
    <name type="scientific">Kribbella lupini</name>
    <dbReference type="NCBI Taxonomy" id="291602"/>
    <lineage>
        <taxon>Bacteria</taxon>
        <taxon>Bacillati</taxon>
        <taxon>Actinomycetota</taxon>
        <taxon>Actinomycetes</taxon>
        <taxon>Propionibacteriales</taxon>
        <taxon>Kribbellaceae</taxon>
        <taxon>Kribbella</taxon>
    </lineage>
</organism>
<feature type="compositionally biased region" description="Low complexity" evidence="1">
    <location>
        <begin position="47"/>
        <end position="60"/>
    </location>
</feature>
<evidence type="ECO:0000313" key="2">
    <source>
        <dbReference type="EMBL" id="GAA1554944.1"/>
    </source>
</evidence>
<accession>A0ABP4N7H4</accession>
<reference evidence="3" key="1">
    <citation type="journal article" date="2019" name="Int. J. Syst. Evol. Microbiol.">
        <title>The Global Catalogue of Microorganisms (GCM) 10K type strain sequencing project: providing services to taxonomists for standard genome sequencing and annotation.</title>
        <authorList>
            <consortium name="The Broad Institute Genomics Platform"/>
            <consortium name="The Broad Institute Genome Sequencing Center for Infectious Disease"/>
            <person name="Wu L."/>
            <person name="Ma J."/>
        </authorList>
    </citation>
    <scope>NUCLEOTIDE SEQUENCE [LARGE SCALE GENOMIC DNA]</scope>
    <source>
        <strain evidence="3">JCM 14303</strain>
    </source>
</reference>
<feature type="compositionally biased region" description="Polar residues" evidence="1">
    <location>
        <begin position="1"/>
        <end position="14"/>
    </location>
</feature>
<feature type="region of interest" description="Disordered" evidence="1">
    <location>
        <begin position="1"/>
        <end position="87"/>
    </location>
</feature>
<sequence length="87" mass="9006">MTSTAPSPNTSRAGSTKFPARNSPNASRTASTAAAIGTTRRTSSAPKILTTITLVPTTPKAGRSSATPDPPSATDCCSPRARRSRYR</sequence>
<proteinExistence type="predicted"/>
<protein>
    <submittedName>
        <fullName evidence="2">Uncharacterized protein</fullName>
    </submittedName>
</protein>
<gene>
    <name evidence="2" type="ORF">GCM10009741_69240</name>
</gene>